<gene>
    <name evidence="3" type="ORF">F53441_8336</name>
</gene>
<dbReference type="InterPro" id="IPR045518">
    <property type="entry name" value="2EXR"/>
</dbReference>
<sequence length="416" mass="47256">MTYIDGIRLKKHWQHQQQPQQQPVAPAPVAAPPPPCGSKEVLETQQIEHWEKQATQASPGNPPGSHTIQAAIDAEVARLMEQMQAEKPDSWSLCIDIADQFERSIFVNYRIDPFTVSAVVCFNSMLFFDPRSGDNPSSNDHRLISTKEYLNLRQQGLCYDSPFAVTINSAHLPLLRPSSQSGFNFAMGSSTFHPFSSLPVELRLQIWQDACRLNLYGIQYITLDQNNQLALPTCYNGDTQASSNRSAYLQNAGLWTACKEFRSVIAGAWNMPKWNWLDYCCQTKYDRPFDDPTDTDAPAMVKIPEDPWHVAFCPARDIFCITADDDLWKQWLLRWKWSELTAIFLGKDSVMPDANVIPVTHIALEYSPSWNKILKHSDPGQHPSGLEFLIQMLCHLSREKPLLSDNVVYLIDKTAR</sequence>
<dbReference type="EMBL" id="JAADJG010000352">
    <property type="protein sequence ID" value="KAF4448229.1"/>
    <property type="molecule type" value="Genomic_DNA"/>
</dbReference>
<evidence type="ECO:0000256" key="1">
    <source>
        <dbReference type="SAM" id="MobiDB-lite"/>
    </source>
</evidence>
<evidence type="ECO:0000313" key="4">
    <source>
        <dbReference type="Proteomes" id="UP000605986"/>
    </source>
</evidence>
<dbReference type="OrthoDB" id="3596450at2759"/>
<feature type="domain" description="2EXR" evidence="2">
    <location>
        <begin position="192"/>
        <end position="318"/>
    </location>
</feature>
<dbReference type="Proteomes" id="UP000605986">
    <property type="component" value="Unassembled WGS sequence"/>
</dbReference>
<comment type="caution">
    <text evidence="3">The sequence shown here is derived from an EMBL/GenBank/DDBJ whole genome shotgun (WGS) entry which is preliminary data.</text>
</comment>
<feature type="region of interest" description="Disordered" evidence="1">
    <location>
        <begin position="9"/>
        <end position="39"/>
    </location>
</feature>
<keyword evidence="4" id="KW-1185">Reference proteome</keyword>
<accession>A0A8H4NRA5</accession>
<evidence type="ECO:0000259" key="2">
    <source>
        <dbReference type="Pfam" id="PF20150"/>
    </source>
</evidence>
<dbReference type="Pfam" id="PF20150">
    <property type="entry name" value="2EXR"/>
    <property type="match status" value="1"/>
</dbReference>
<dbReference type="AlphaFoldDB" id="A0A8H4NRA5"/>
<feature type="compositionally biased region" description="Pro residues" evidence="1">
    <location>
        <begin position="25"/>
        <end position="36"/>
    </location>
</feature>
<reference evidence="3" key="1">
    <citation type="submission" date="2020-01" db="EMBL/GenBank/DDBJ databases">
        <title>Identification and distribution of gene clusters putatively required for synthesis of sphingolipid metabolism inhibitors in phylogenetically diverse species of the filamentous fungus Fusarium.</title>
        <authorList>
            <person name="Kim H.-S."/>
            <person name="Busman M."/>
            <person name="Brown D.W."/>
            <person name="Divon H."/>
            <person name="Uhlig S."/>
            <person name="Proctor R.H."/>
        </authorList>
    </citation>
    <scope>NUCLEOTIDE SEQUENCE</scope>
    <source>
        <strain evidence="3">NRRL 53441</strain>
    </source>
</reference>
<proteinExistence type="predicted"/>
<organism evidence="3 4">
    <name type="scientific">Fusarium austroafricanum</name>
    <dbReference type="NCBI Taxonomy" id="2364996"/>
    <lineage>
        <taxon>Eukaryota</taxon>
        <taxon>Fungi</taxon>
        <taxon>Dikarya</taxon>
        <taxon>Ascomycota</taxon>
        <taxon>Pezizomycotina</taxon>
        <taxon>Sordariomycetes</taxon>
        <taxon>Hypocreomycetidae</taxon>
        <taxon>Hypocreales</taxon>
        <taxon>Nectriaceae</taxon>
        <taxon>Fusarium</taxon>
        <taxon>Fusarium concolor species complex</taxon>
    </lineage>
</organism>
<evidence type="ECO:0000313" key="3">
    <source>
        <dbReference type="EMBL" id="KAF4448229.1"/>
    </source>
</evidence>
<name>A0A8H4NRA5_9HYPO</name>
<protein>
    <recommendedName>
        <fullName evidence="2">2EXR domain-containing protein</fullName>
    </recommendedName>
</protein>